<reference evidence="1 2" key="1">
    <citation type="submission" date="2015-05" db="EMBL/GenBank/DDBJ databases">
        <title>Draft genome sequence of Microvirga vignae strain BR3299, a novel nitrogen fixing bacteria isolated from Brazil semi-aired region.</title>
        <authorList>
            <person name="Zilli J.E."/>
            <person name="Passos S.R."/>
            <person name="Leite J."/>
            <person name="Baldani J.I."/>
            <person name="Xavier G.R."/>
            <person name="Rumjaneck N.G."/>
            <person name="Simoes-Araujo J.L."/>
        </authorList>
    </citation>
    <scope>NUCLEOTIDE SEQUENCE [LARGE SCALE GENOMIC DNA]</scope>
    <source>
        <strain evidence="1 2">BR3299</strain>
    </source>
</reference>
<dbReference type="PATRIC" id="fig|1225564.3.peg.261"/>
<evidence type="ECO:0008006" key="3">
    <source>
        <dbReference type="Google" id="ProtNLM"/>
    </source>
</evidence>
<protein>
    <recommendedName>
        <fullName evidence="3">Glycosyltransferase</fullName>
    </recommendedName>
</protein>
<organism evidence="1 2">
    <name type="scientific">Microvirga vignae</name>
    <dbReference type="NCBI Taxonomy" id="1225564"/>
    <lineage>
        <taxon>Bacteria</taxon>
        <taxon>Pseudomonadati</taxon>
        <taxon>Pseudomonadota</taxon>
        <taxon>Alphaproteobacteria</taxon>
        <taxon>Hyphomicrobiales</taxon>
        <taxon>Methylobacteriaceae</taxon>
        <taxon>Microvirga</taxon>
    </lineage>
</organism>
<dbReference type="STRING" id="1225564.AA309_28600"/>
<accession>A0A0H1R544</accession>
<comment type="caution">
    <text evidence="1">The sequence shown here is derived from an EMBL/GenBank/DDBJ whole genome shotgun (WGS) entry which is preliminary data.</text>
</comment>
<dbReference type="AlphaFoldDB" id="A0A0H1R544"/>
<dbReference type="EMBL" id="LCYG01000109">
    <property type="protein sequence ID" value="KLK89926.1"/>
    <property type="molecule type" value="Genomic_DNA"/>
</dbReference>
<evidence type="ECO:0000313" key="1">
    <source>
        <dbReference type="EMBL" id="KLK89926.1"/>
    </source>
</evidence>
<gene>
    <name evidence="1" type="ORF">AA309_28600</name>
</gene>
<name>A0A0H1R544_9HYPH</name>
<dbReference type="Proteomes" id="UP000035489">
    <property type="component" value="Unassembled WGS sequence"/>
</dbReference>
<evidence type="ECO:0000313" key="2">
    <source>
        <dbReference type="Proteomes" id="UP000035489"/>
    </source>
</evidence>
<proteinExistence type="predicted"/>
<sequence length="325" mass="36361">MASPPITSTVILEAVELTLRNIVFLSHEATASWGSTLLRGRLMAKLVAEFYAPRGIDVSFSEAPAQRDSIVILTKGFLLKSCSDDLLRLKEQGNILIADYVDHPENPELVEIFDALIASSHKQTAAYRAAYPHKRTVHVTHLVDTRIRTVPPQKHAFRVGYFGGLHNAKHRADLAAHVQFHESGSDLSQWIRELPLYNCHYAVRQNNPWDGFKPFTKGFLAARCQSPIIIVASDGDAAHYLGGEYPYLLVSDHLSDIIEMVERAATDFGGPRWQLALAIMSDIAKASSDTVVLAEFDTLVREYMPLRQSFWATPRRLLSRLLRSA</sequence>
<keyword evidence="2" id="KW-1185">Reference proteome</keyword>